<reference evidence="1" key="1">
    <citation type="submission" date="2013-03" db="EMBL/GenBank/DDBJ databases">
        <authorList>
            <person name="Harkins D.M."/>
            <person name="Durkin A.S."/>
            <person name="Brinkac L.M."/>
            <person name="Haft D.H."/>
            <person name="Selengut J.D."/>
            <person name="Sanka R."/>
            <person name="DePew J."/>
            <person name="Purushe J."/>
            <person name="Hartskeerl R.A."/>
            <person name="Ahmed A."/>
            <person name="van der Linden H."/>
            <person name="Goris M.G.A."/>
            <person name="Vinetz J.M."/>
            <person name="Sutton G.G."/>
            <person name="Nierman W.C."/>
            <person name="Fouts D.E."/>
        </authorList>
    </citation>
    <scope>NUCLEOTIDE SEQUENCE [LARGE SCALE GENOMIC DNA]</scope>
    <source>
        <strain evidence="1">LT 11-33</strain>
    </source>
</reference>
<proteinExistence type="predicted"/>
<sequence>MHKIALFKPPPFRNTIYKRGDLVNGIESFSKRNWKFFEISIMYVFFVAVAEDS</sequence>
<comment type="caution">
    <text evidence="1">The sequence shown here is derived from an EMBL/GenBank/DDBJ whole genome shotgun (WGS) entry which is preliminary data.</text>
</comment>
<evidence type="ECO:0000313" key="2">
    <source>
        <dbReference type="Proteomes" id="UP000012371"/>
    </source>
</evidence>
<organism evidence="1 2">
    <name type="scientific">Leptospira terpstrae serovar Hualin str. LT 11-33 = ATCC 700639</name>
    <dbReference type="NCBI Taxonomy" id="1257025"/>
    <lineage>
        <taxon>Bacteria</taxon>
        <taxon>Pseudomonadati</taxon>
        <taxon>Spirochaetota</taxon>
        <taxon>Spirochaetia</taxon>
        <taxon>Leptospirales</taxon>
        <taxon>Leptospiraceae</taxon>
        <taxon>Leptospira</taxon>
    </lineage>
</organism>
<accession>N1VXA2</accession>
<evidence type="ECO:0000313" key="1">
    <source>
        <dbReference type="EMBL" id="EMY61392.1"/>
    </source>
</evidence>
<keyword evidence="2" id="KW-1185">Reference proteome</keyword>
<protein>
    <submittedName>
        <fullName evidence="1">Uncharacterized protein</fullName>
    </submittedName>
</protein>
<dbReference type="EMBL" id="AOGW02000010">
    <property type="protein sequence ID" value="EMY61392.1"/>
    <property type="molecule type" value="Genomic_DNA"/>
</dbReference>
<dbReference type="AlphaFoldDB" id="N1VXA2"/>
<dbReference type="Proteomes" id="UP000012371">
    <property type="component" value="Unassembled WGS sequence"/>
</dbReference>
<name>N1VXA2_9LEPT</name>
<gene>
    <name evidence="1" type="ORF">LEP1GSC203_1877</name>
</gene>
<dbReference type="STRING" id="1257025.LEP1GSC203_1877"/>